<dbReference type="Proteomes" id="UP000248806">
    <property type="component" value="Unassembled WGS sequence"/>
</dbReference>
<evidence type="ECO:0000313" key="3">
    <source>
        <dbReference type="Proteomes" id="UP000248806"/>
    </source>
</evidence>
<sequence>MSTATLDDKLSRALELVGSIDPEIAESYPSLEARILAQALENVEIAERRLREIQELMGDLAEVLV</sequence>
<proteinExistence type="predicted"/>
<dbReference type="AlphaFoldDB" id="A0A326U9V4"/>
<feature type="coiled-coil region" evidence="1">
    <location>
        <begin position="36"/>
        <end position="63"/>
    </location>
</feature>
<accession>A0A326U9V4</accession>
<evidence type="ECO:0000313" key="2">
    <source>
        <dbReference type="EMBL" id="PZW33006.1"/>
    </source>
</evidence>
<organism evidence="2 3">
    <name type="scientific">Thermosporothrix hazakensis</name>
    <dbReference type="NCBI Taxonomy" id="644383"/>
    <lineage>
        <taxon>Bacteria</taxon>
        <taxon>Bacillati</taxon>
        <taxon>Chloroflexota</taxon>
        <taxon>Ktedonobacteria</taxon>
        <taxon>Ktedonobacterales</taxon>
        <taxon>Thermosporotrichaceae</taxon>
        <taxon>Thermosporothrix</taxon>
    </lineage>
</organism>
<dbReference type="EMBL" id="QKUF01000003">
    <property type="protein sequence ID" value="PZW33006.1"/>
    <property type="molecule type" value="Genomic_DNA"/>
</dbReference>
<reference evidence="2 3" key="1">
    <citation type="submission" date="2018-06" db="EMBL/GenBank/DDBJ databases">
        <title>Genomic Encyclopedia of Archaeal and Bacterial Type Strains, Phase II (KMG-II): from individual species to whole genera.</title>
        <authorList>
            <person name="Goeker M."/>
        </authorList>
    </citation>
    <scope>NUCLEOTIDE SEQUENCE [LARGE SCALE GENOMIC DNA]</scope>
    <source>
        <strain evidence="2 3">ATCC BAA-1881</strain>
    </source>
</reference>
<dbReference type="RefSeq" id="WP_111320533.1">
    <property type="nucleotide sequence ID" value="NZ_BIFX01000001.1"/>
</dbReference>
<name>A0A326U9V4_THEHA</name>
<evidence type="ECO:0000256" key="1">
    <source>
        <dbReference type="SAM" id="Coils"/>
    </source>
</evidence>
<keyword evidence="1" id="KW-0175">Coiled coil</keyword>
<dbReference type="OrthoDB" id="164616at2"/>
<gene>
    <name evidence="2" type="ORF">EI42_01554</name>
</gene>
<keyword evidence="3" id="KW-1185">Reference proteome</keyword>
<comment type="caution">
    <text evidence="2">The sequence shown here is derived from an EMBL/GenBank/DDBJ whole genome shotgun (WGS) entry which is preliminary data.</text>
</comment>
<protein>
    <submittedName>
        <fullName evidence="2">Uncharacterized protein</fullName>
    </submittedName>
</protein>